<reference evidence="5 6" key="1">
    <citation type="journal article" date="2015" name="Genome Announc.">
        <title>Expanding the biotechnology potential of lactobacilli through comparative genomics of 213 strains and associated genera.</title>
        <authorList>
            <person name="Sun Z."/>
            <person name="Harris H.M."/>
            <person name="McCann A."/>
            <person name="Guo C."/>
            <person name="Argimon S."/>
            <person name="Zhang W."/>
            <person name="Yang X."/>
            <person name="Jeffery I.B."/>
            <person name="Cooney J.C."/>
            <person name="Kagawa T.F."/>
            <person name="Liu W."/>
            <person name="Song Y."/>
            <person name="Salvetti E."/>
            <person name="Wrobel A."/>
            <person name="Rasinkangas P."/>
            <person name="Parkhill J."/>
            <person name="Rea M.C."/>
            <person name="O'Sullivan O."/>
            <person name="Ritari J."/>
            <person name="Douillard F.P."/>
            <person name="Paul Ross R."/>
            <person name="Yang R."/>
            <person name="Briner A.E."/>
            <person name="Felis G.E."/>
            <person name="de Vos W.M."/>
            <person name="Barrangou R."/>
            <person name="Klaenhammer T.R."/>
            <person name="Caufield P.W."/>
            <person name="Cui Y."/>
            <person name="Zhang H."/>
            <person name="O'Toole P.W."/>
        </authorList>
    </citation>
    <scope>NUCLEOTIDE SEQUENCE [LARGE SCALE GENOMIC DNA]</scope>
    <source>
        <strain evidence="5 6">DSM 18527</strain>
    </source>
</reference>
<dbReference type="PANTHER" id="PTHR42756">
    <property type="entry name" value="TRANSCRIPTIONAL REGULATOR, MARR"/>
    <property type="match status" value="1"/>
</dbReference>
<comment type="caution">
    <text evidence="5">The sequence shown here is derived from an EMBL/GenBank/DDBJ whole genome shotgun (WGS) entry which is preliminary data.</text>
</comment>
<keyword evidence="1" id="KW-0805">Transcription regulation</keyword>
<evidence type="ECO:0000313" key="6">
    <source>
        <dbReference type="Proteomes" id="UP000051236"/>
    </source>
</evidence>
<sequence length="172" mass="19800">MSTLSEKHQLAEKIWEFTILTRLDSDDDRQRGSRLSFSGQGKILVLLAQEDNLPQKEIATRLNLTPQSTAEFVGKLARKHYVHKTKSQKDRRITLIQLTGQGRDALKNIDNTIPSYLEFLDDDEQQQFGKLLAKMNLGLRERIESRDNSIDGKMHKVMLQHFTKQSHAGENK</sequence>
<feature type="domain" description="HTH marR-type" evidence="4">
    <location>
        <begin position="1"/>
        <end position="137"/>
    </location>
</feature>
<dbReference type="InterPro" id="IPR036390">
    <property type="entry name" value="WH_DNA-bd_sf"/>
</dbReference>
<dbReference type="EMBL" id="AZGA01000084">
    <property type="protein sequence ID" value="KRM31071.1"/>
    <property type="molecule type" value="Genomic_DNA"/>
</dbReference>
<dbReference type="SUPFAM" id="SSF46785">
    <property type="entry name" value="Winged helix' DNA-binding domain"/>
    <property type="match status" value="1"/>
</dbReference>
<dbReference type="GO" id="GO:0003677">
    <property type="term" value="F:DNA binding"/>
    <property type="evidence" value="ECO:0007669"/>
    <property type="project" value="UniProtKB-KW"/>
</dbReference>
<dbReference type="OrthoDB" id="2309055at2"/>
<keyword evidence="6" id="KW-1185">Reference proteome</keyword>
<evidence type="ECO:0000256" key="2">
    <source>
        <dbReference type="ARBA" id="ARBA00023125"/>
    </source>
</evidence>
<evidence type="ECO:0000313" key="5">
    <source>
        <dbReference type="EMBL" id="KRM31071.1"/>
    </source>
</evidence>
<organism evidence="5 6">
    <name type="scientific">Agrilactobacillus composti DSM 18527 = JCM 14202</name>
    <dbReference type="NCBI Taxonomy" id="1423734"/>
    <lineage>
        <taxon>Bacteria</taxon>
        <taxon>Bacillati</taxon>
        <taxon>Bacillota</taxon>
        <taxon>Bacilli</taxon>
        <taxon>Lactobacillales</taxon>
        <taxon>Lactobacillaceae</taxon>
        <taxon>Agrilactobacillus</taxon>
    </lineage>
</organism>
<dbReference type="eggNOG" id="COG1846">
    <property type="taxonomic scope" value="Bacteria"/>
</dbReference>
<proteinExistence type="predicted"/>
<dbReference type="Pfam" id="PF01047">
    <property type="entry name" value="MarR"/>
    <property type="match status" value="1"/>
</dbReference>
<dbReference type="Proteomes" id="UP000051236">
    <property type="component" value="Unassembled WGS sequence"/>
</dbReference>
<evidence type="ECO:0000256" key="1">
    <source>
        <dbReference type="ARBA" id="ARBA00023015"/>
    </source>
</evidence>
<dbReference type="PANTHER" id="PTHR42756:SF1">
    <property type="entry name" value="TRANSCRIPTIONAL REPRESSOR OF EMRAB OPERON"/>
    <property type="match status" value="1"/>
</dbReference>
<dbReference type="SMART" id="SM00347">
    <property type="entry name" value="HTH_MARR"/>
    <property type="match status" value="1"/>
</dbReference>
<dbReference type="GO" id="GO:0003700">
    <property type="term" value="F:DNA-binding transcription factor activity"/>
    <property type="evidence" value="ECO:0007669"/>
    <property type="project" value="InterPro"/>
</dbReference>
<gene>
    <name evidence="5" type="ORF">FC83_GL001073</name>
</gene>
<dbReference type="Gene3D" id="1.10.10.10">
    <property type="entry name" value="Winged helix-like DNA-binding domain superfamily/Winged helix DNA-binding domain"/>
    <property type="match status" value="1"/>
</dbReference>
<accession>X0PDY1</accession>
<dbReference type="PATRIC" id="fig|1423734.3.peg.1086"/>
<dbReference type="STRING" id="1423734.FC83_GL001073"/>
<protein>
    <recommendedName>
        <fullName evidence="4">HTH marR-type domain-containing protein</fullName>
    </recommendedName>
</protein>
<evidence type="ECO:0000256" key="3">
    <source>
        <dbReference type="ARBA" id="ARBA00023163"/>
    </source>
</evidence>
<dbReference type="InterPro" id="IPR036388">
    <property type="entry name" value="WH-like_DNA-bd_sf"/>
</dbReference>
<dbReference type="RefSeq" id="WP_035452187.1">
    <property type="nucleotide sequence ID" value="NZ_AZGA01000084.1"/>
</dbReference>
<evidence type="ECO:0000259" key="4">
    <source>
        <dbReference type="PROSITE" id="PS50995"/>
    </source>
</evidence>
<name>X0PDY1_9LACO</name>
<keyword evidence="2" id="KW-0238">DNA-binding</keyword>
<dbReference type="PROSITE" id="PS50995">
    <property type="entry name" value="HTH_MARR_2"/>
    <property type="match status" value="1"/>
</dbReference>
<keyword evidence="3" id="KW-0804">Transcription</keyword>
<dbReference type="InterPro" id="IPR000835">
    <property type="entry name" value="HTH_MarR-typ"/>
</dbReference>
<dbReference type="AlphaFoldDB" id="X0PDY1"/>